<dbReference type="AlphaFoldDB" id="A0A5S9ILV8"/>
<reference evidence="2 3" key="1">
    <citation type="submission" date="2019-08" db="EMBL/GenBank/DDBJ databases">
        <title>Complete genome sequence of Candidatus Uab amorphum.</title>
        <authorList>
            <person name="Shiratori T."/>
            <person name="Suzuki S."/>
            <person name="Kakizawa Y."/>
            <person name="Ishida K."/>
        </authorList>
    </citation>
    <scope>NUCLEOTIDE SEQUENCE [LARGE SCALE GENOMIC DNA]</scope>
    <source>
        <strain evidence="2 3">SRT547</strain>
    </source>
</reference>
<dbReference type="Proteomes" id="UP000326354">
    <property type="component" value="Chromosome"/>
</dbReference>
<evidence type="ECO:0000313" key="2">
    <source>
        <dbReference type="EMBL" id="BBM83741.1"/>
    </source>
</evidence>
<feature type="transmembrane region" description="Helical" evidence="1">
    <location>
        <begin position="44"/>
        <end position="66"/>
    </location>
</feature>
<sequence>MFREKNSWVEYLAIFVVFSLVILGIYLAIFHQDYYKNTYAEEDGFIESLTVVSLLFASSICVVRAFKIGKTRGVTFLTSLCLLSLVFIFGAGEEISWGQRIFDIETPEFFQQHNAQQETNFHNLKVFGVKINKLVFGKILSVVVILYLVVLPVLYRRQEWVQKLVRTFAIPLPKLIYILSYIALFLILLTISSKHRGELLEFGGATLFAFIILFPANKELFVVETQQSQENS</sequence>
<evidence type="ECO:0000256" key="1">
    <source>
        <dbReference type="SAM" id="Phobius"/>
    </source>
</evidence>
<proteinExistence type="predicted"/>
<dbReference type="RefSeq" id="WP_151967927.1">
    <property type="nucleotide sequence ID" value="NZ_AP019860.1"/>
</dbReference>
<keyword evidence="1" id="KW-0472">Membrane</keyword>
<feature type="transmembrane region" description="Helical" evidence="1">
    <location>
        <begin position="199"/>
        <end position="216"/>
    </location>
</feature>
<evidence type="ECO:0000313" key="3">
    <source>
        <dbReference type="Proteomes" id="UP000326354"/>
    </source>
</evidence>
<name>A0A5S9ILV8_UABAM</name>
<feature type="transmembrane region" description="Helical" evidence="1">
    <location>
        <begin position="12"/>
        <end position="32"/>
    </location>
</feature>
<feature type="transmembrane region" description="Helical" evidence="1">
    <location>
        <begin position="135"/>
        <end position="155"/>
    </location>
</feature>
<accession>A0A5S9ILV8</accession>
<organism evidence="2 3">
    <name type="scientific">Uabimicrobium amorphum</name>
    <dbReference type="NCBI Taxonomy" id="2596890"/>
    <lineage>
        <taxon>Bacteria</taxon>
        <taxon>Pseudomonadati</taxon>
        <taxon>Planctomycetota</taxon>
        <taxon>Candidatus Uabimicrobiia</taxon>
        <taxon>Candidatus Uabimicrobiales</taxon>
        <taxon>Candidatus Uabimicrobiaceae</taxon>
        <taxon>Candidatus Uabimicrobium</taxon>
    </lineage>
</organism>
<dbReference type="OrthoDB" id="7067875at2"/>
<keyword evidence="1" id="KW-1133">Transmembrane helix</keyword>
<keyword evidence="3" id="KW-1185">Reference proteome</keyword>
<gene>
    <name evidence="2" type="ORF">UABAM_02094</name>
</gene>
<keyword evidence="1" id="KW-0812">Transmembrane</keyword>
<dbReference type="KEGG" id="uam:UABAM_02094"/>
<feature type="transmembrane region" description="Helical" evidence="1">
    <location>
        <begin position="73"/>
        <end position="92"/>
    </location>
</feature>
<dbReference type="EMBL" id="AP019860">
    <property type="protein sequence ID" value="BBM83741.1"/>
    <property type="molecule type" value="Genomic_DNA"/>
</dbReference>
<feature type="transmembrane region" description="Helical" evidence="1">
    <location>
        <begin position="175"/>
        <end position="193"/>
    </location>
</feature>
<protein>
    <submittedName>
        <fullName evidence="2">Uncharacterized protein</fullName>
    </submittedName>
</protein>